<dbReference type="PANTHER" id="PTHR43861">
    <property type="entry name" value="TRANS-ACONITATE 2-METHYLTRANSFERASE-RELATED"/>
    <property type="match status" value="1"/>
</dbReference>
<dbReference type="SUPFAM" id="SSF53335">
    <property type="entry name" value="S-adenosyl-L-methionine-dependent methyltransferases"/>
    <property type="match status" value="1"/>
</dbReference>
<dbReference type="AlphaFoldDB" id="A0A0B9ASC1"/>
<dbReference type="CDD" id="cd02440">
    <property type="entry name" value="AdoMet_MTases"/>
    <property type="match status" value="1"/>
</dbReference>
<gene>
    <name evidence="2" type="ORF">AE0388_1920</name>
</gene>
<dbReference type="Gene3D" id="3.40.50.150">
    <property type="entry name" value="Vaccinia Virus protein VP39"/>
    <property type="match status" value="1"/>
</dbReference>
<dbReference type="Pfam" id="PF13847">
    <property type="entry name" value="Methyltransf_31"/>
    <property type="match status" value="1"/>
</dbReference>
<evidence type="ECO:0000313" key="3">
    <source>
        <dbReference type="Proteomes" id="UP000031488"/>
    </source>
</evidence>
<keyword evidence="3" id="KW-1185">Reference proteome</keyword>
<feature type="domain" description="Methyltransferase" evidence="1">
    <location>
        <begin position="40"/>
        <end position="154"/>
    </location>
</feature>
<sequence>MKEQNRYVLGESESEHSRLRDQSVVLDPLTRQLHIEAGITAGMSVLDIGTGAGHVAAIAADLVGPHGQVLAVDRNPEALDGARDRLGHRQEIEFAEADLTVLDLDRQFDAIVGRAVLMHVSSPVEVLERLRRHLRPGGLMVMHEFDLTQQWTSVSTPLWDRVRTLILQTFESIGIHNTLGRDLFAAFRSAGLPDPHLTLGAPVGGGAEAPSFGWVNVLAGLLPYLEQQGIVTADEIGIDSLTQRLTDELDAEDATLLGPLMYGAYCTVD</sequence>
<dbReference type="Proteomes" id="UP000031488">
    <property type="component" value="Unassembled WGS sequence"/>
</dbReference>
<dbReference type="InterPro" id="IPR029063">
    <property type="entry name" value="SAM-dependent_MTases_sf"/>
</dbReference>
<evidence type="ECO:0000259" key="1">
    <source>
        <dbReference type="Pfam" id="PF13847"/>
    </source>
</evidence>
<proteinExistence type="predicted"/>
<dbReference type="RefSeq" id="WP_052239968.1">
    <property type="nucleotide sequence ID" value="NZ_JTJZ01000019.1"/>
</dbReference>
<dbReference type="PATRIC" id="fig|1703.6.peg.1809"/>
<name>A0A0B9ASC1_BRELN</name>
<reference evidence="2 3" key="1">
    <citation type="submission" date="2014-11" db="EMBL/GenBank/DDBJ databases">
        <title>Draft Genome Sequence of Brevibacterium linens AE038-8.</title>
        <authorList>
            <person name="Maizel D."/>
            <person name="Utturkar S.M."/>
            <person name="Brown S.D."/>
            <person name="Ferrero M."/>
            <person name="Rosen B.P."/>
        </authorList>
    </citation>
    <scope>NUCLEOTIDE SEQUENCE [LARGE SCALE GENOMIC DNA]</scope>
    <source>
        <strain evidence="2 3">AE038-8</strain>
    </source>
</reference>
<dbReference type="OrthoDB" id="9795634at2"/>
<accession>A0A0B9ASC1</accession>
<comment type="caution">
    <text evidence="2">The sequence shown here is derived from an EMBL/GenBank/DDBJ whole genome shotgun (WGS) entry which is preliminary data.</text>
</comment>
<organism evidence="2 3">
    <name type="scientific">Brevibacterium linens</name>
    <dbReference type="NCBI Taxonomy" id="1703"/>
    <lineage>
        <taxon>Bacteria</taxon>
        <taxon>Bacillati</taxon>
        <taxon>Actinomycetota</taxon>
        <taxon>Actinomycetes</taxon>
        <taxon>Micrococcales</taxon>
        <taxon>Brevibacteriaceae</taxon>
        <taxon>Brevibacterium</taxon>
    </lineage>
</organism>
<evidence type="ECO:0000313" key="2">
    <source>
        <dbReference type="EMBL" id="KHS52270.1"/>
    </source>
</evidence>
<dbReference type="InterPro" id="IPR025714">
    <property type="entry name" value="Methyltranfer_dom"/>
</dbReference>
<dbReference type="EMBL" id="JTJZ01000019">
    <property type="protein sequence ID" value="KHS52270.1"/>
    <property type="molecule type" value="Genomic_DNA"/>
</dbReference>
<protein>
    <recommendedName>
        <fullName evidence="1">Methyltransferase domain-containing protein</fullName>
    </recommendedName>
</protein>